<reference evidence="4" key="1">
    <citation type="submission" date="2018-05" db="EMBL/GenBank/DDBJ databases">
        <authorList>
            <person name="Lanie J.A."/>
            <person name="Ng W.-L."/>
            <person name="Kazmierczak K.M."/>
            <person name="Andrzejewski T.M."/>
            <person name="Davidsen T.M."/>
            <person name="Wayne K.J."/>
            <person name="Tettelin H."/>
            <person name="Glass J.I."/>
            <person name="Rusch D."/>
            <person name="Podicherti R."/>
            <person name="Tsui H.-C.T."/>
            <person name="Winkler M.E."/>
        </authorList>
    </citation>
    <scope>NUCLEOTIDE SEQUENCE</scope>
</reference>
<feature type="domain" description="Aldehyde oxidase/xanthine dehydrogenase first molybdopterin binding" evidence="3">
    <location>
        <begin position="53"/>
        <end position="286"/>
    </location>
</feature>
<feature type="non-terminal residue" evidence="4">
    <location>
        <position position="286"/>
    </location>
</feature>
<dbReference type="InterPro" id="IPR008274">
    <property type="entry name" value="AldOxase/xan_DH_MoCoBD1"/>
</dbReference>
<keyword evidence="1" id="KW-0500">Molybdenum</keyword>
<feature type="compositionally biased region" description="Polar residues" evidence="2">
    <location>
        <begin position="50"/>
        <end position="60"/>
    </location>
</feature>
<dbReference type="AlphaFoldDB" id="A0A382VBD7"/>
<dbReference type="EMBL" id="UINC01150670">
    <property type="protein sequence ID" value="SVD43842.1"/>
    <property type="molecule type" value="Genomic_DNA"/>
</dbReference>
<dbReference type="Pfam" id="PF02738">
    <property type="entry name" value="MoCoBD_1"/>
    <property type="match status" value="1"/>
</dbReference>
<evidence type="ECO:0000313" key="4">
    <source>
        <dbReference type="EMBL" id="SVD43842.1"/>
    </source>
</evidence>
<dbReference type="PANTHER" id="PTHR11908">
    <property type="entry name" value="XANTHINE DEHYDROGENASE"/>
    <property type="match status" value="1"/>
</dbReference>
<evidence type="ECO:0000259" key="3">
    <source>
        <dbReference type="Pfam" id="PF02738"/>
    </source>
</evidence>
<proteinExistence type="predicted"/>
<sequence>IVYETLKPVVDLEMAVDSEGPVIWPDGIPESEVDLAADHGAEEVDKKSKNGSPSNVNQQDVYKRGDTQKGFLEADVIVERTYRTSFVHQSYLEPQICVVKPEMDGGLCVHTSTQGPRSVRNEVARLMSLPLRKVNVVPMPVGGGFGGKHGLVEPLVASVAQALNRPVRLELTRGEDFMTGMPSPACLVQLKTGATKEGHFCALESRILMDNGIFASPWGNLLANLLGSTYHVPHVRVEYLEVNTNKPMGGPYRAPSAPLSAFVLEANVDLMVRELGLDPIEFRCRN</sequence>
<accession>A0A382VBD7</accession>
<dbReference type="InterPro" id="IPR016208">
    <property type="entry name" value="Ald_Oxase/xanthine_DH-like"/>
</dbReference>
<dbReference type="GO" id="GO:0005506">
    <property type="term" value="F:iron ion binding"/>
    <property type="evidence" value="ECO:0007669"/>
    <property type="project" value="InterPro"/>
</dbReference>
<feature type="non-terminal residue" evidence="4">
    <location>
        <position position="1"/>
    </location>
</feature>
<evidence type="ECO:0000256" key="1">
    <source>
        <dbReference type="ARBA" id="ARBA00022505"/>
    </source>
</evidence>
<dbReference type="Gene3D" id="3.30.365.10">
    <property type="entry name" value="Aldehyde oxidase/xanthine dehydrogenase, molybdopterin binding domain"/>
    <property type="match status" value="2"/>
</dbReference>
<evidence type="ECO:0000256" key="2">
    <source>
        <dbReference type="SAM" id="MobiDB-lite"/>
    </source>
</evidence>
<dbReference type="PANTHER" id="PTHR11908:SF132">
    <property type="entry name" value="ALDEHYDE OXIDASE 1-RELATED"/>
    <property type="match status" value="1"/>
</dbReference>
<feature type="region of interest" description="Disordered" evidence="2">
    <location>
        <begin position="41"/>
        <end position="63"/>
    </location>
</feature>
<gene>
    <name evidence="4" type="ORF">METZ01_LOCUS396696</name>
</gene>
<name>A0A382VBD7_9ZZZZ</name>
<organism evidence="4">
    <name type="scientific">marine metagenome</name>
    <dbReference type="NCBI Taxonomy" id="408172"/>
    <lineage>
        <taxon>unclassified sequences</taxon>
        <taxon>metagenomes</taxon>
        <taxon>ecological metagenomes</taxon>
    </lineage>
</organism>
<dbReference type="GO" id="GO:0016491">
    <property type="term" value="F:oxidoreductase activity"/>
    <property type="evidence" value="ECO:0007669"/>
    <property type="project" value="InterPro"/>
</dbReference>
<dbReference type="SUPFAM" id="SSF56003">
    <property type="entry name" value="Molybdenum cofactor-binding domain"/>
    <property type="match status" value="1"/>
</dbReference>
<protein>
    <recommendedName>
        <fullName evidence="3">Aldehyde oxidase/xanthine dehydrogenase first molybdopterin binding domain-containing protein</fullName>
    </recommendedName>
</protein>
<dbReference type="InterPro" id="IPR037165">
    <property type="entry name" value="AldOxase/xan_DH_Mopterin-bd_sf"/>
</dbReference>